<sequence>MSRCFPYPQPGCALGRASNDALIESIKFQNERVKAKELKENRKEKKEKRKEKKDKKSRNKDKSHLVPTQFVEKSWPDTKTEFLPEGNKVEPVLLERSDLTEEHGKPLCLRVPSTSSDSTDNSNKRKSYPSPLDLTSVQAGKKIIRIKLPLKKQKTTDDQPIEQKPCSTSGRSNVTTQNEDVICSRNVREQISSKTAQLIETSLAPKTPKKPTNKILTPMERVELQYQNLMDSFVPLKPLDDVDSLDWLLKGKNQESCVEKKRISAIDSMQCSISWGLWPKAQYLQEVDVYALPFSVPF</sequence>
<name>A0ABD3DFV5_9LAMI</name>
<feature type="compositionally biased region" description="Basic and acidic residues" evidence="1">
    <location>
        <begin position="30"/>
        <end position="44"/>
    </location>
</feature>
<dbReference type="AlphaFoldDB" id="A0ABD3DFV5"/>
<gene>
    <name evidence="2" type="ORF">CASFOL_015966</name>
</gene>
<protein>
    <submittedName>
        <fullName evidence="2">Uncharacterized protein</fullName>
    </submittedName>
</protein>
<reference evidence="3" key="1">
    <citation type="journal article" date="2024" name="IScience">
        <title>Strigolactones Initiate the Formation of Haustorium-like Structures in Castilleja.</title>
        <authorList>
            <person name="Buerger M."/>
            <person name="Peterson D."/>
            <person name="Chory J."/>
        </authorList>
    </citation>
    <scope>NUCLEOTIDE SEQUENCE [LARGE SCALE GENOMIC DNA]</scope>
</reference>
<feature type="region of interest" description="Disordered" evidence="1">
    <location>
        <begin position="30"/>
        <end position="83"/>
    </location>
</feature>
<keyword evidence="3" id="KW-1185">Reference proteome</keyword>
<proteinExistence type="predicted"/>
<evidence type="ECO:0000256" key="1">
    <source>
        <dbReference type="SAM" id="MobiDB-lite"/>
    </source>
</evidence>
<dbReference type="PANTHER" id="PTHR34660">
    <property type="entry name" value="MYB-LIKE PROTEIN X"/>
    <property type="match status" value="1"/>
</dbReference>
<feature type="region of interest" description="Disordered" evidence="1">
    <location>
        <begin position="104"/>
        <end position="133"/>
    </location>
</feature>
<accession>A0ABD3DFV5</accession>
<dbReference type="EMBL" id="JAVIJP010000017">
    <property type="protein sequence ID" value="KAL3640998.1"/>
    <property type="molecule type" value="Genomic_DNA"/>
</dbReference>
<evidence type="ECO:0000313" key="2">
    <source>
        <dbReference type="EMBL" id="KAL3640998.1"/>
    </source>
</evidence>
<dbReference type="PANTHER" id="PTHR34660:SF7">
    <property type="entry name" value="DNA LIGASE-LIKE PROTEIN"/>
    <property type="match status" value="1"/>
</dbReference>
<feature type="compositionally biased region" description="Polar residues" evidence="1">
    <location>
        <begin position="165"/>
        <end position="174"/>
    </location>
</feature>
<evidence type="ECO:0000313" key="3">
    <source>
        <dbReference type="Proteomes" id="UP001632038"/>
    </source>
</evidence>
<feature type="region of interest" description="Disordered" evidence="1">
    <location>
        <begin position="150"/>
        <end position="174"/>
    </location>
</feature>
<feature type="compositionally biased region" description="Basic residues" evidence="1">
    <location>
        <begin position="45"/>
        <end position="61"/>
    </location>
</feature>
<organism evidence="2 3">
    <name type="scientific">Castilleja foliolosa</name>
    <dbReference type="NCBI Taxonomy" id="1961234"/>
    <lineage>
        <taxon>Eukaryota</taxon>
        <taxon>Viridiplantae</taxon>
        <taxon>Streptophyta</taxon>
        <taxon>Embryophyta</taxon>
        <taxon>Tracheophyta</taxon>
        <taxon>Spermatophyta</taxon>
        <taxon>Magnoliopsida</taxon>
        <taxon>eudicotyledons</taxon>
        <taxon>Gunneridae</taxon>
        <taxon>Pentapetalae</taxon>
        <taxon>asterids</taxon>
        <taxon>lamiids</taxon>
        <taxon>Lamiales</taxon>
        <taxon>Orobanchaceae</taxon>
        <taxon>Pedicularideae</taxon>
        <taxon>Castillejinae</taxon>
        <taxon>Castilleja</taxon>
    </lineage>
</organism>
<comment type="caution">
    <text evidence="2">The sequence shown here is derived from an EMBL/GenBank/DDBJ whole genome shotgun (WGS) entry which is preliminary data.</text>
</comment>
<dbReference type="Proteomes" id="UP001632038">
    <property type="component" value="Unassembled WGS sequence"/>
</dbReference>